<evidence type="ECO:0000313" key="2">
    <source>
        <dbReference type="EMBL" id="KPM11931.1"/>
    </source>
</evidence>
<accession>A0A132ALU1</accession>
<dbReference type="AlphaFoldDB" id="A0A132ALU1"/>
<feature type="region of interest" description="Disordered" evidence="1">
    <location>
        <begin position="91"/>
        <end position="122"/>
    </location>
</feature>
<dbReference type="Proteomes" id="UP000616769">
    <property type="component" value="Unassembled WGS sequence"/>
</dbReference>
<protein>
    <submittedName>
        <fullName evidence="2">Uncharacterized protein</fullName>
    </submittedName>
</protein>
<name>A0A132ALU1_SARSC</name>
<sequence>PPLTLDPAGHRHPPGDVLIEQGSILRSQIHLIPPRAHRKPHPANLIVGKPRQIRPIHVINPPDGRIRRYPVGVMSPCRLVAYVETAAQTARTAAHSSTDTPTPTATGPAHRPAPTPDRPAPERATAAITPVTTTPPAATGHPAWVVAPNRSVV</sequence>
<reference evidence="2 3" key="1">
    <citation type="journal article" date="2015" name="Parasit. Vectors">
        <title>Draft genome of the scabies mite.</title>
        <authorList>
            <person name="Rider S.D.Jr."/>
            <person name="Morgan M.S."/>
            <person name="Arlian L.G."/>
        </authorList>
    </citation>
    <scope>NUCLEOTIDE SEQUENCE [LARGE SCALE GENOMIC DNA]</scope>
    <source>
        <strain evidence="2">Arlian Lab</strain>
    </source>
</reference>
<dbReference type="EMBL" id="JXLN01018330">
    <property type="protein sequence ID" value="KPM11931.1"/>
    <property type="molecule type" value="Genomic_DNA"/>
</dbReference>
<dbReference type="VEuPathDB" id="VectorBase:SSCA005471"/>
<feature type="compositionally biased region" description="Low complexity" evidence="1">
    <location>
        <begin position="92"/>
        <end position="110"/>
    </location>
</feature>
<evidence type="ECO:0000313" key="3">
    <source>
        <dbReference type="Proteomes" id="UP000616769"/>
    </source>
</evidence>
<gene>
    <name evidence="2" type="ORF">QR98_0105100</name>
</gene>
<comment type="caution">
    <text evidence="2">The sequence shown here is derived from an EMBL/GenBank/DDBJ whole genome shotgun (WGS) entry which is preliminary data.</text>
</comment>
<feature type="non-terminal residue" evidence="2">
    <location>
        <position position="153"/>
    </location>
</feature>
<proteinExistence type="predicted"/>
<organism evidence="2 3">
    <name type="scientific">Sarcoptes scabiei</name>
    <name type="common">Itch mite</name>
    <name type="synonym">Acarus scabiei</name>
    <dbReference type="NCBI Taxonomy" id="52283"/>
    <lineage>
        <taxon>Eukaryota</taxon>
        <taxon>Metazoa</taxon>
        <taxon>Ecdysozoa</taxon>
        <taxon>Arthropoda</taxon>
        <taxon>Chelicerata</taxon>
        <taxon>Arachnida</taxon>
        <taxon>Acari</taxon>
        <taxon>Acariformes</taxon>
        <taxon>Sarcoptiformes</taxon>
        <taxon>Astigmata</taxon>
        <taxon>Psoroptidia</taxon>
        <taxon>Sarcoptoidea</taxon>
        <taxon>Sarcoptidae</taxon>
        <taxon>Sarcoptinae</taxon>
        <taxon>Sarcoptes</taxon>
    </lineage>
</organism>
<evidence type="ECO:0000256" key="1">
    <source>
        <dbReference type="SAM" id="MobiDB-lite"/>
    </source>
</evidence>
<feature type="non-terminal residue" evidence="2">
    <location>
        <position position="1"/>
    </location>
</feature>